<protein>
    <submittedName>
        <fullName evidence="3">Uncharacterized protein conserved in bacteria</fullName>
    </submittedName>
</protein>
<gene>
    <name evidence="3" type="ORF">GHA_02329</name>
</gene>
<dbReference type="Pfam" id="PF13558">
    <property type="entry name" value="SbcC_Walker_B"/>
    <property type="match status" value="1"/>
</dbReference>
<dbReference type="PANTHER" id="PTHR32182:SF0">
    <property type="entry name" value="DNA REPLICATION AND REPAIR PROTEIN RECF"/>
    <property type="match status" value="1"/>
</dbReference>
<dbReference type="EMBL" id="CAHPSC010000032">
    <property type="protein sequence ID" value="CAB5695404.1"/>
    <property type="molecule type" value="Genomic_DNA"/>
</dbReference>
<feature type="compositionally biased region" description="Basic and acidic residues" evidence="2">
    <location>
        <begin position="740"/>
        <end position="765"/>
    </location>
</feature>
<dbReference type="Proteomes" id="UP000834458">
    <property type="component" value="Unassembled WGS sequence"/>
</dbReference>
<dbReference type="GO" id="GO:0006302">
    <property type="term" value="P:double-strand break repair"/>
    <property type="evidence" value="ECO:0007669"/>
    <property type="project" value="TreeGrafter"/>
</dbReference>
<dbReference type="Gene3D" id="3.40.50.300">
    <property type="entry name" value="P-loop containing nucleotide triphosphate hydrolases"/>
    <property type="match status" value="1"/>
</dbReference>
<dbReference type="AlphaFoldDB" id="A0AA35D9Y9"/>
<reference evidence="3" key="1">
    <citation type="submission" date="2020-05" db="EMBL/GenBank/DDBJ databases">
        <authorList>
            <person name="Delgado-Blas J."/>
        </authorList>
    </citation>
    <scope>NUCLEOTIDE SEQUENCE</scope>
    <source>
        <strain evidence="3">BB1454</strain>
    </source>
</reference>
<name>A0AA35D9Y9_9BURK</name>
<dbReference type="GO" id="GO:0000731">
    <property type="term" value="P:DNA synthesis involved in DNA repair"/>
    <property type="evidence" value="ECO:0007669"/>
    <property type="project" value="TreeGrafter"/>
</dbReference>
<dbReference type="RefSeq" id="WP_234686191.1">
    <property type="nucleotide sequence ID" value="NZ_CAHPSC010000032.1"/>
</dbReference>
<dbReference type="SUPFAM" id="SSF52540">
    <property type="entry name" value="P-loop containing nucleoside triphosphate hydrolases"/>
    <property type="match status" value="1"/>
</dbReference>
<evidence type="ECO:0000313" key="3">
    <source>
        <dbReference type="EMBL" id="CAB5695404.1"/>
    </source>
</evidence>
<evidence type="ECO:0000313" key="4">
    <source>
        <dbReference type="Proteomes" id="UP000834458"/>
    </source>
</evidence>
<dbReference type="Pfam" id="PF13555">
    <property type="entry name" value="AAA_29"/>
    <property type="match status" value="1"/>
</dbReference>
<dbReference type="PANTHER" id="PTHR32182">
    <property type="entry name" value="DNA REPLICATION AND REPAIR PROTEIN RECF"/>
    <property type="match status" value="1"/>
</dbReference>
<evidence type="ECO:0000256" key="2">
    <source>
        <dbReference type="SAM" id="MobiDB-lite"/>
    </source>
</evidence>
<feature type="coiled-coil region" evidence="1">
    <location>
        <begin position="247"/>
        <end position="277"/>
    </location>
</feature>
<dbReference type="InterPro" id="IPR027417">
    <property type="entry name" value="P-loop_NTPase"/>
</dbReference>
<comment type="caution">
    <text evidence="3">The sequence shown here is derived from an EMBL/GenBank/DDBJ whole genome shotgun (WGS) entry which is preliminary data.</text>
</comment>
<feature type="region of interest" description="Disordered" evidence="2">
    <location>
        <begin position="734"/>
        <end position="767"/>
    </location>
</feature>
<accession>A0AA35D9Y9</accession>
<proteinExistence type="predicted"/>
<sequence length="1154" mass="127811">MFKLIQIKVVNFYLYEARQVEVGTITGIFGANGSGKSSLLDAVQTVMFGGNFSRGSGAVYNAQADEGNSNTRTLRSYCLGELDKSGHGRARDEATTYITLTFLDDETRDMVSAGMCIAASATRPDHEILGRYLVPFDLSLNDHLEMVDGEPYPRDWPTFRQQLVRRPLLSAAPDEEFLFADAGKFLNAILFRLRGKRSLPRADAFRQAFRFALRMKFDHSVDDIIRRQVLESRPTKTKAFLDMLRGFKELAAKVAAIEHKLAEARKLEEHFERAASEERKSITWKAVALQAYHELANVAVTRAEEDEGKAAVALDSAETAKSGAIQRRDELQLRAASAATHRDQHQAHGQSVHLNESIASARARADQQRGEIRATLEGLKRALGTPVMGKAVPDCDEKLNIARQAIQGFLDRGSLEDAEALTVVVRQACRAAKVLSNEMLKEMMDVAAQIRTLEGEQKEAQENQRRIAAGKPPLDSSVSSLQRRLSEVGIQSTPICDLLKVTDADWQPVIEAQLGRVNVQALLVERRDEREAFNLYRSTQIYGVKIVRSSTIRDLGPLTPGWVAELVTGSDPRAISFAHKHLRFMRADTVDDCMRHSFALTTDGMRIADGDLDRIQPVSPIMLKIGPDMSKMREAVAKRLDELARDLATRKQEEAQLKAGMGLLSLYVGDENENAAALQRSASSLVAEQTSLADFEQRLAALDTTEYQRLSEAADSALAAVNLANEEVAAASTRVGGAKTFHDQKQEATQRRREEQEKAGHRADAARTLPGYDSDFASVQWDRLLERFGEDFGAIQNAAASSEQNAQRNFNEARNKGLLGFGAFTLEFNEQHVQEPSQDWRAAAEYISRHVIVLNETGLADRKQEMAQAMDAAKSTFRSNVALDLNEHITWLEATMTRMNTALAAAPAFTNGERYRFKKETRPAFENLLKFIKDVAVHGPVDDLLGGAGEMPLAFDELLKDKVEASRAVKSPLDDYREFFDFDVEVLRESPGNPTPIRVGLLSQRVHTGSGGEHRAPLYVIAGAAVASAYQLQAGDDSGMRLILLDEAFMKMDTRNITATMRYFEELRLQVLMASTGEALGTLTAFLTDYYDIMRDSDSNIVVLEGHQISQEVRDLFRSDLPEFNPNLIDEELATMYSAKPQAGSDGSAPAAAP</sequence>
<keyword evidence="1" id="KW-0175">Coiled coil</keyword>
<organism evidence="3 4">
    <name type="scientific">Comamonas aquatica</name>
    <dbReference type="NCBI Taxonomy" id="225991"/>
    <lineage>
        <taxon>Bacteria</taxon>
        <taxon>Pseudomonadati</taxon>
        <taxon>Pseudomonadota</taxon>
        <taxon>Betaproteobacteria</taxon>
        <taxon>Burkholderiales</taxon>
        <taxon>Comamonadaceae</taxon>
        <taxon>Comamonas</taxon>
    </lineage>
</organism>
<evidence type="ECO:0000256" key="1">
    <source>
        <dbReference type="SAM" id="Coils"/>
    </source>
</evidence>